<evidence type="ECO:0000256" key="6">
    <source>
        <dbReference type="ARBA" id="ARBA00023157"/>
    </source>
</evidence>
<dbReference type="SUPFAM" id="SSF55399">
    <property type="entry name" value="Subtilisin inhibitor"/>
    <property type="match status" value="1"/>
</dbReference>
<evidence type="ECO:0000256" key="1">
    <source>
        <dbReference type="ARBA" id="ARBA00004613"/>
    </source>
</evidence>
<comment type="subcellular location">
    <subcellularLocation>
        <location evidence="1">Secreted</location>
    </subcellularLocation>
</comment>
<evidence type="ECO:0000313" key="10">
    <source>
        <dbReference type="Proteomes" id="UP000237061"/>
    </source>
</evidence>
<protein>
    <recommendedName>
        <fullName evidence="8">Subtilisin inhibitor domain-containing protein</fullName>
    </recommendedName>
</protein>
<evidence type="ECO:0000256" key="2">
    <source>
        <dbReference type="ARBA" id="ARBA00010472"/>
    </source>
</evidence>
<dbReference type="EMBL" id="PPXC01000016">
    <property type="protein sequence ID" value="POH72218.1"/>
    <property type="molecule type" value="Genomic_DNA"/>
</dbReference>
<evidence type="ECO:0000256" key="3">
    <source>
        <dbReference type="ARBA" id="ARBA00022525"/>
    </source>
</evidence>
<sequence>MLISSCGSTGGGTGQASSPAPVSTTDQAATVDLVVEIRNDGQNTSYSLQCAGSTALATSKHPNAAKACELLARDSKFLDPSPDPTSQMCTQLYGGPATASVTGTIAGKAVDRDFDLKNGCGISAWTAALPLLVEQPAGT</sequence>
<name>A0A2S3ZSL2_ARTGL</name>
<keyword evidence="3" id="KW-0964">Secreted</keyword>
<comment type="caution">
    <text evidence="9">The sequence shown here is derived from an EMBL/GenBank/DDBJ whole genome shotgun (WGS) entry which is preliminary data.</text>
</comment>
<keyword evidence="5" id="KW-0722">Serine protease inhibitor</keyword>
<gene>
    <name evidence="9" type="ORF">CVS27_17160</name>
</gene>
<evidence type="ECO:0000313" key="9">
    <source>
        <dbReference type="EMBL" id="POH72218.1"/>
    </source>
</evidence>
<reference evidence="9 10" key="1">
    <citation type="submission" date="2018-01" db="EMBL/GenBank/DDBJ databases">
        <title>Arthrobacter sp. nov., from glaciers in China.</title>
        <authorList>
            <person name="Liu Q."/>
            <person name="Xin Y.-H."/>
        </authorList>
    </citation>
    <scope>NUCLEOTIDE SEQUENCE [LARGE SCALE GENOMIC DNA]</scope>
    <source>
        <strain evidence="9 10">HLT2-12-2</strain>
    </source>
</reference>
<evidence type="ECO:0000259" key="8">
    <source>
        <dbReference type="Pfam" id="PF00720"/>
    </source>
</evidence>
<evidence type="ECO:0000256" key="4">
    <source>
        <dbReference type="ARBA" id="ARBA00022690"/>
    </source>
</evidence>
<dbReference type="Pfam" id="PF00720">
    <property type="entry name" value="SSI"/>
    <property type="match status" value="1"/>
</dbReference>
<accession>A0A2S3ZSL2</accession>
<organism evidence="9 10">
    <name type="scientific">Arthrobacter glacialis</name>
    <dbReference type="NCBI Taxonomy" id="1664"/>
    <lineage>
        <taxon>Bacteria</taxon>
        <taxon>Bacillati</taxon>
        <taxon>Actinomycetota</taxon>
        <taxon>Actinomycetes</taxon>
        <taxon>Micrococcales</taxon>
        <taxon>Micrococcaceae</taxon>
        <taxon>Arthrobacter</taxon>
    </lineage>
</organism>
<dbReference type="InterPro" id="IPR023549">
    <property type="entry name" value="Subtilisin_inhibitor"/>
</dbReference>
<proteinExistence type="inferred from homology"/>
<dbReference type="AlphaFoldDB" id="A0A2S3ZSL2"/>
<comment type="similarity">
    <text evidence="2">Belongs to the protease inhibitor I16 (SSI) family.</text>
</comment>
<keyword evidence="4" id="KW-0646">Protease inhibitor</keyword>
<evidence type="ECO:0000256" key="5">
    <source>
        <dbReference type="ARBA" id="ARBA00022900"/>
    </source>
</evidence>
<keyword evidence="10" id="KW-1185">Reference proteome</keyword>
<keyword evidence="6" id="KW-1015">Disulfide bond</keyword>
<dbReference type="Gene3D" id="3.30.350.10">
    <property type="entry name" value="Subtilisin inhibitor-like"/>
    <property type="match status" value="1"/>
</dbReference>
<feature type="region of interest" description="Disordered" evidence="7">
    <location>
        <begin position="1"/>
        <end position="24"/>
    </location>
</feature>
<evidence type="ECO:0000256" key="7">
    <source>
        <dbReference type="SAM" id="MobiDB-lite"/>
    </source>
</evidence>
<dbReference type="RefSeq" id="WP_103467070.1">
    <property type="nucleotide sequence ID" value="NZ_PPXC01000016.1"/>
</dbReference>
<feature type="domain" description="Subtilisin inhibitor" evidence="8">
    <location>
        <begin position="39"/>
        <end position="111"/>
    </location>
</feature>
<dbReference type="InterPro" id="IPR036819">
    <property type="entry name" value="Subtilisin_inhibitor-like_sf"/>
</dbReference>
<dbReference type="GO" id="GO:0004867">
    <property type="term" value="F:serine-type endopeptidase inhibitor activity"/>
    <property type="evidence" value="ECO:0007669"/>
    <property type="project" value="UniProtKB-KW"/>
</dbReference>
<dbReference type="Proteomes" id="UP000237061">
    <property type="component" value="Unassembled WGS sequence"/>
</dbReference>
<dbReference type="GO" id="GO:0005576">
    <property type="term" value="C:extracellular region"/>
    <property type="evidence" value="ECO:0007669"/>
    <property type="project" value="UniProtKB-SubCell"/>
</dbReference>